<proteinExistence type="predicted"/>
<evidence type="ECO:0000256" key="1">
    <source>
        <dbReference type="SAM" id="Phobius"/>
    </source>
</evidence>
<feature type="transmembrane region" description="Helical" evidence="1">
    <location>
        <begin position="190"/>
        <end position="212"/>
    </location>
</feature>
<feature type="transmembrane region" description="Helical" evidence="1">
    <location>
        <begin position="147"/>
        <end position="170"/>
    </location>
</feature>
<keyword evidence="1" id="KW-0472">Membrane</keyword>
<keyword evidence="1" id="KW-0812">Transmembrane</keyword>
<dbReference type="AlphaFoldDB" id="A0A6C0CBG5"/>
<feature type="transmembrane region" description="Helical" evidence="1">
    <location>
        <begin position="66"/>
        <end position="91"/>
    </location>
</feature>
<feature type="transmembrane region" description="Helical" evidence="1">
    <location>
        <begin position="37"/>
        <end position="54"/>
    </location>
</feature>
<evidence type="ECO:0000313" key="2">
    <source>
        <dbReference type="EMBL" id="QHT02056.1"/>
    </source>
</evidence>
<reference evidence="2" key="1">
    <citation type="journal article" date="2020" name="Nature">
        <title>Giant virus diversity and host interactions through global metagenomics.</title>
        <authorList>
            <person name="Schulz F."/>
            <person name="Roux S."/>
            <person name="Paez-Espino D."/>
            <person name="Jungbluth S."/>
            <person name="Walsh D.A."/>
            <person name="Denef V.J."/>
            <person name="McMahon K.D."/>
            <person name="Konstantinidis K.T."/>
            <person name="Eloe-Fadrosh E.A."/>
            <person name="Kyrpides N.C."/>
            <person name="Woyke T."/>
        </authorList>
    </citation>
    <scope>NUCLEOTIDE SEQUENCE</scope>
    <source>
        <strain evidence="2">GVMAG-M-3300020523-10</strain>
    </source>
</reference>
<feature type="transmembrane region" description="Helical" evidence="1">
    <location>
        <begin position="111"/>
        <end position="135"/>
    </location>
</feature>
<organism evidence="2">
    <name type="scientific">viral metagenome</name>
    <dbReference type="NCBI Taxonomy" id="1070528"/>
    <lineage>
        <taxon>unclassified sequences</taxon>
        <taxon>metagenomes</taxon>
        <taxon>organismal metagenomes</taxon>
    </lineage>
</organism>
<protein>
    <submittedName>
        <fullName evidence="2">Uncharacterized protein</fullName>
    </submittedName>
</protein>
<dbReference type="EMBL" id="MN739389">
    <property type="protein sequence ID" value="QHT02056.1"/>
    <property type="molecule type" value="Genomic_DNA"/>
</dbReference>
<accession>A0A6C0CBG5</accession>
<sequence length="222" mass="24921">MPQAREEGQQIREPSTKSPQDLNIFGIGISSNNNLDLLNLIVLASAGIMIKIFFKENYSKLGNIGPATTTIWGYGLTSLALSIMIFVAISYTNRDKDNSLFGDKVSLYSSLGMVTPIIVTLLVIIYIIYLNIIFFTRINSNKVTPDYHTYSFMSSTLLLVQIILISNYLYKTLNNKDSKDETTIELTKMLTYILSVVNIVFIVMIHISLVFFSTDETTISRG</sequence>
<keyword evidence="1" id="KW-1133">Transmembrane helix</keyword>
<name>A0A6C0CBG5_9ZZZZ</name>